<dbReference type="InterPro" id="IPR033798">
    <property type="entry name" value="LodA-like"/>
</dbReference>
<dbReference type="Proteomes" id="UP000218811">
    <property type="component" value="Unassembled WGS sequence"/>
</dbReference>
<dbReference type="EMBL" id="KB467942">
    <property type="protein sequence ID" value="PCH38726.1"/>
    <property type="molecule type" value="Genomic_DNA"/>
</dbReference>
<dbReference type="OrthoDB" id="3253404at2759"/>
<feature type="domain" description="L-lysine epsilon oxidase C-terminal" evidence="3">
    <location>
        <begin position="393"/>
        <end position="529"/>
    </location>
</feature>
<evidence type="ECO:0000259" key="3">
    <source>
        <dbReference type="Pfam" id="PF18417"/>
    </source>
</evidence>
<dbReference type="OMA" id="LPWQSDF"/>
<reference evidence="4 5" key="1">
    <citation type="journal article" date="2012" name="Science">
        <title>The Paleozoic origin of enzymatic lignin decomposition reconstructed from 31 fungal genomes.</title>
        <authorList>
            <person name="Floudas D."/>
            <person name="Binder M."/>
            <person name="Riley R."/>
            <person name="Barry K."/>
            <person name="Blanchette R.A."/>
            <person name="Henrissat B."/>
            <person name="Martinez A.T."/>
            <person name="Otillar R."/>
            <person name="Spatafora J.W."/>
            <person name="Yadav J.S."/>
            <person name="Aerts A."/>
            <person name="Benoit I."/>
            <person name="Boyd A."/>
            <person name="Carlson A."/>
            <person name="Copeland A."/>
            <person name="Coutinho P.M."/>
            <person name="de Vries R.P."/>
            <person name="Ferreira P."/>
            <person name="Findley K."/>
            <person name="Foster B."/>
            <person name="Gaskell J."/>
            <person name="Glotzer D."/>
            <person name="Gorecki P."/>
            <person name="Heitman J."/>
            <person name="Hesse C."/>
            <person name="Hori C."/>
            <person name="Igarashi K."/>
            <person name="Jurgens J.A."/>
            <person name="Kallen N."/>
            <person name="Kersten P."/>
            <person name="Kohler A."/>
            <person name="Kuees U."/>
            <person name="Kumar T.K.A."/>
            <person name="Kuo A."/>
            <person name="LaButti K."/>
            <person name="Larrondo L.F."/>
            <person name="Lindquist E."/>
            <person name="Ling A."/>
            <person name="Lombard V."/>
            <person name="Lucas S."/>
            <person name="Lundell T."/>
            <person name="Martin R."/>
            <person name="McLaughlin D.J."/>
            <person name="Morgenstern I."/>
            <person name="Morin E."/>
            <person name="Murat C."/>
            <person name="Nagy L.G."/>
            <person name="Nolan M."/>
            <person name="Ohm R.A."/>
            <person name="Patyshakuliyeva A."/>
            <person name="Rokas A."/>
            <person name="Ruiz-Duenas F.J."/>
            <person name="Sabat G."/>
            <person name="Salamov A."/>
            <person name="Samejima M."/>
            <person name="Schmutz J."/>
            <person name="Slot J.C."/>
            <person name="St John F."/>
            <person name="Stenlid J."/>
            <person name="Sun H."/>
            <person name="Sun S."/>
            <person name="Syed K."/>
            <person name="Tsang A."/>
            <person name="Wiebenga A."/>
            <person name="Young D."/>
            <person name="Pisabarro A."/>
            <person name="Eastwood D.C."/>
            <person name="Martin F."/>
            <person name="Cullen D."/>
            <person name="Grigoriev I.V."/>
            <person name="Hibbett D.S."/>
        </authorList>
    </citation>
    <scope>NUCLEOTIDE SEQUENCE [LARGE SCALE GENOMIC DNA]</scope>
    <source>
        <strain evidence="4 5">MD-104</strain>
    </source>
</reference>
<name>A0A2H3J944_WOLCO</name>
<dbReference type="InterPro" id="IPR041173">
    <property type="entry name" value="LodA_C"/>
</dbReference>
<feature type="region of interest" description="Disordered" evidence="1">
    <location>
        <begin position="123"/>
        <end position="167"/>
    </location>
</feature>
<dbReference type="STRING" id="742152.A0A2H3J944"/>
<evidence type="ECO:0000313" key="4">
    <source>
        <dbReference type="EMBL" id="PCH38726.1"/>
    </source>
</evidence>
<evidence type="ECO:0000256" key="1">
    <source>
        <dbReference type="SAM" id="MobiDB-lite"/>
    </source>
</evidence>
<dbReference type="InterPro" id="IPR041168">
    <property type="entry name" value="LodA_N"/>
</dbReference>
<gene>
    <name evidence="4" type="ORF">WOLCODRAFT_161779</name>
</gene>
<accession>A0A2H3J944</accession>
<keyword evidence="5" id="KW-1185">Reference proteome</keyword>
<sequence>MNVPVPPPFPFNIQEFSHIQIFPPIGIARVGDSGFNLYTGSPDGEPEYFFPPEVPGHDQFPPHGLVDGAFKDKLYRVKRQAVVFHAYAFNAKNEVLGEVTASSGLTITWTVYVRNSKPSFTLFRGKHRPQTKDLRNPDVQSDKDPDQRDRLIVDPGPKSITITPSDRNPSHVPIAGDFYGSQDIPTEVHLGRIQADEKGRLVFIGGAGYSRCVSDPQKQNFQPDIISEFDSIGWIDDVCDGWVDVTIRVADTKFQCHAKHKATVMSAPPKFAWGIHAPTTLYDIIEDIYSGNKEPGEVQFYEHIWPMLSGTYELSWVNEKAFQGHGPAGLGNFLSMEHDLSRKDATYASLRKQIFGRLRKPEYKDPAQASTTYMPRLSGDDGDAIEPGQIIPSSGVPIKRFAALTALQYARFEKWAAGIFSADTSRWQEYETIEAVPVNMQPLSLTLAALEHSTGDPLYPGLETYWIAKDPDIYLIESQSPWTEGDSVPPFRINHEKVQPGHLSRGLSLPWQSDFSLCNTHWWPSGRPDDVINIMDWTTGAGKVESVSMNDFIDEISPRRKQWARGLRDTPDYPQDYYPGSTDMVRNWQKLGFVRQKKDYKIIDGSSTLPVWLEEERGYIQPNIGHMELTPGTDDEK</sequence>
<organism evidence="4 5">
    <name type="scientific">Wolfiporia cocos (strain MD-104)</name>
    <name type="common">Brown rot fungus</name>
    <dbReference type="NCBI Taxonomy" id="742152"/>
    <lineage>
        <taxon>Eukaryota</taxon>
        <taxon>Fungi</taxon>
        <taxon>Dikarya</taxon>
        <taxon>Basidiomycota</taxon>
        <taxon>Agaricomycotina</taxon>
        <taxon>Agaricomycetes</taxon>
        <taxon>Polyporales</taxon>
        <taxon>Phaeolaceae</taxon>
        <taxon>Wolfiporia</taxon>
    </lineage>
</organism>
<feature type="domain" description="L-Lysine epsilon oxidase N-terminal" evidence="2">
    <location>
        <begin position="22"/>
        <end position="256"/>
    </location>
</feature>
<evidence type="ECO:0000313" key="5">
    <source>
        <dbReference type="Proteomes" id="UP000218811"/>
    </source>
</evidence>
<feature type="compositionally biased region" description="Basic and acidic residues" evidence="1">
    <location>
        <begin position="130"/>
        <end position="152"/>
    </location>
</feature>
<dbReference type="Pfam" id="PF18417">
    <property type="entry name" value="LodA_C"/>
    <property type="match status" value="1"/>
</dbReference>
<protein>
    <recommendedName>
        <fullName evidence="6">L-lysine 6-oxidase</fullName>
    </recommendedName>
</protein>
<dbReference type="Pfam" id="PF17990">
    <property type="entry name" value="LodA_N"/>
    <property type="match status" value="1"/>
</dbReference>
<evidence type="ECO:0000259" key="2">
    <source>
        <dbReference type="Pfam" id="PF17990"/>
    </source>
</evidence>
<proteinExistence type="predicted"/>
<dbReference type="CDD" id="cd14730">
    <property type="entry name" value="LodA_like"/>
    <property type="match status" value="1"/>
</dbReference>
<evidence type="ECO:0008006" key="6">
    <source>
        <dbReference type="Google" id="ProtNLM"/>
    </source>
</evidence>
<dbReference type="AlphaFoldDB" id="A0A2H3J944"/>